<protein>
    <submittedName>
        <fullName evidence="5">Transcriptional attenuator, LytR family</fullName>
    </submittedName>
</protein>
<dbReference type="RefSeq" id="WP_092566063.1">
    <property type="nucleotide sequence ID" value="NZ_FNQV01000019.1"/>
</dbReference>
<sequence length="361" mass="39520">MDEARAPEPPSRRQLRGKSDRSALRAAGRQAATRQRSRGRKALAALLVIALVVVGGSVGAFYLLRNRFDHQIERFDAFEGVTKRPTPVAVDEEHQPINFLILGSDSRLSKGDLSKIEYGQQRSDALMVAQLSGDRTAVTVMSIPRDSWVEVPGHGMAKINAGLSYGGIPLAIQTVENLTNIHLDHVMLVDFESFTQLTDELGGVTINTRDGAQHMNGEQALTFAQTRKTLPQGDFDRVRRQQAWMRAIAQSVFNQDILTSPTKMYGLLDIITKTTLMDETLTMSTLQSLALESTSLRPGSVRFITAPYAGTGWSPDGKQSIVNLDMAKARPVFEAFAAGRAAEFLDENPGAAPSLDDRPLD</sequence>
<keyword evidence="3" id="KW-1133">Transmembrane helix</keyword>
<dbReference type="Gene3D" id="3.40.630.190">
    <property type="entry name" value="LCP protein"/>
    <property type="match status" value="1"/>
</dbReference>
<comment type="similarity">
    <text evidence="1">Belongs to the LytR/CpsA/Psr (LCP) family.</text>
</comment>
<dbReference type="PANTHER" id="PTHR33392">
    <property type="entry name" value="POLYISOPRENYL-TEICHOIC ACID--PEPTIDOGLYCAN TEICHOIC ACID TRANSFERASE TAGU"/>
    <property type="match status" value="1"/>
</dbReference>
<dbReference type="InterPro" id="IPR050922">
    <property type="entry name" value="LytR/CpsA/Psr_CW_biosynth"/>
</dbReference>
<evidence type="ECO:0000259" key="4">
    <source>
        <dbReference type="Pfam" id="PF03816"/>
    </source>
</evidence>
<organism evidence="5 6">
    <name type="scientific">Bowdeniella nasicola</name>
    <dbReference type="NCBI Taxonomy" id="208480"/>
    <lineage>
        <taxon>Bacteria</taxon>
        <taxon>Bacillati</taxon>
        <taxon>Actinomycetota</taxon>
        <taxon>Actinomycetes</taxon>
        <taxon>Actinomycetales</taxon>
        <taxon>Actinomycetaceae</taxon>
        <taxon>Bowdeniella</taxon>
    </lineage>
</organism>
<evidence type="ECO:0000313" key="5">
    <source>
        <dbReference type="EMBL" id="SEA75132.1"/>
    </source>
</evidence>
<dbReference type="NCBIfam" id="TIGR00350">
    <property type="entry name" value="lytR_cpsA_psr"/>
    <property type="match status" value="1"/>
</dbReference>
<evidence type="ECO:0000256" key="3">
    <source>
        <dbReference type="SAM" id="Phobius"/>
    </source>
</evidence>
<feature type="transmembrane region" description="Helical" evidence="3">
    <location>
        <begin position="43"/>
        <end position="64"/>
    </location>
</feature>
<proteinExistence type="inferred from homology"/>
<dbReference type="OrthoDB" id="9782542at2"/>
<keyword evidence="3" id="KW-0472">Membrane</keyword>
<gene>
    <name evidence="5" type="ORF">SAMN02910418_02326</name>
</gene>
<dbReference type="Pfam" id="PF03816">
    <property type="entry name" value="LytR_cpsA_psr"/>
    <property type="match status" value="1"/>
</dbReference>
<accession>A0A1H4DSG6</accession>
<evidence type="ECO:0000313" key="6">
    <source>
        <dbReference type="Proteomes" id="UP000199288"/>
    </source>
</evidence>
<feature type="region of interest" description="Disordered" evidence="2">
    <location>
        <begin position="1"/>
        <end position="23"/>
    </location>
</feature>
<dbReference type="AlphaFoldDB" id="A0A1H4DSG6"/>
<keyword evidence="6" id="KW-1185">Reference proteome</keyword>
<dbReference type="Proteomes" id="UP000199288">
    <property type="component" value="Unassembled WGS sequence"/>
</dbReference>
<dbReference type="EMBL" id="FNQV01000019">
    <property type="protein sequence ID" value="SEA75132.1"/>
    <property type="molecule type" value="Genomic_DNA"/>
</dbReference>
<evidence type="ECO:0000256" key="1">
    <source>
        <dbReference type="ARBA" id="ARBA00006068"/>
    </source>
</evidence>
<name>A0A1H4DSG6_9ACTO</name>
<feature type="domain" description="Cell envelope-related transcriptional attenuator" evidence="4">
    <location>
        <begin position="122"/>
        <end position="252"/>
    </location>
</feature>
<evidence type="ECO:0000256" key="2">
    <source>
        <dbReference type="SAM" id="MobiDB-lite"/>
    </source>
</evidence>
<reference evidence="6" key="1">
    <citation type="submission" date="2016-10" db="EMBL/GenBank/DDBJ databases">
        <authorList>
            <person name="Varghese N."/>
            <person name="Submissions S."/>
        </authorList>
    </citation>
    <scope>NUCLEOTIDE SEQUENCE [LARGE SCALE GENOMIC DNA]</scope>
    <source>
        <strain evidence="6">KPR-1</strain>
    </source>
</reference>
<dbReference type="InterPro" id="IPR004474">
    <property type="entry name" value="LytR_CpsA_psr"/>
</dbReference>
<dbReference type="PANTHER" id="PTHR33392:SF6">
    <property type="entry name" value="POLYISOPRENYL-TEICHOIC ACID--PEPTIDOGLYCAN TEICHOIC ACID TRANSFERASE TAGU"/>
    <property type="match status" value="1"/>
</dbReference>
<keyword evidence="3" id="KW-0812">Transmembrane</keyword>